<feature type="domain" description="AB hydrolase-1" evidence="2">
    <location>
        <begin position="74"/>
        <end position="248"/>
    </location>
</feature>
<dbReference type="Gene3D" id="3.40.50.1820">
    <property type="entry name" value="alpha/beta hydrolase"/>
    <property type="match status" value="1"/>
</dbReference>
<dbReference type="InterPro" id="IPR029058">
    <property type="entry name" value="AB_hydrolase_fold"/>
</dbReference>
<feature type="compositionally biased region" description="Basic and acidic residues" evidence="1">
    <location>
        <begin position="326"/>
        <end position="339"/>
    </location>
</feature>
<dbReference type="Proteomes" id="UP000542125">
    <property type="component" value="Unassembled WGS sequence"/>
</dbReference>
<organism evidence="3 4">
    <name type="scientific">Pigmentiphaga litoralis</name>
    <dbReference type="NCBI Taxonomy" id="516702"/>
    <lineage>
        <taxon>Bacteria</taxon>
        <taxon>Pseudomonadati</taxon>
        <taxon>Pseudomonadota</taxon>
        <taxon>Betaproteobacteria</taxon>
        <taxon>Burkholderiales</taxon>
        <taxon>Alcaligenaceae</taxon>
        <taxon>Pigmentiphaga</taxon>
    </lineage>
</organism>
<dbReference type="SUPFAM" id="SSF53474">
    <property type="entry name" value="alpha/beta-Hydrolases"/>
    <property type="match status" value="1"/>
</dbReference>
<dbReference type="PANTHER" id="PTHR43194">
    <property type="entry name" value="HYDROLASE ALPHA/BETA FOLD FAMILY"/>
    <property type="match status" value="1"/>
</dbReference>
<reference evidence="3 4" key="1">
    <citation type="submission" date="2020-07" db="EMBL/GenBank/DDBJ databases">
        <title>Genomic Encyclopedia of Type Strains, Phase IV (KMG-V): Genome sequencing to study the core and pangenomes of soil and plant-associated prokaryotes.</title>
        <authorList>
            <person name="Whitman W."/>
        </authorList>
    </citation>
    <scope>NUCLEOTIDE SEQUENCE [LARGE SCALE GENOMIC DNA]</scope>
    <source>
        <strain evidence="3 4">SAS40</strain>
    </source>
</reference>
<feature type="region of interest" description="Disordered" evidence="1">
    <location>
        <begin position="326"/>
        <end position="347"/>
    </location>
</feature>
<evidence type="ECO:0000259" key="2">
    <source>
        <dbReference type="Pfam" id="PF00561"/>
    </source>
</evidence>
<accession>A0A7Y9ITY3</accession>
<dbReference type="InterPro" id="IPR000073">
    <property type="entry name" value="AB_hydrolase_1"/>
</dbReference>
<dbReference type="PANTHER" id="PTHR43194:SF5">
    <property type="entry name" value="PIMELOYL-[ACYL-CARRIER PROTEIN] METHYL ESTER ESTERASE"/>
    <property type="match status" value="1"/>
</dbReference>
<dbReference type="RefSeq" id="WP_179586156.1">
    <property type="nucleotide sequence ID" value="NZ_JACBYR010000001.1"/>
</dbReference>
<sequence>MPATDALAGPSVTLRGIDSFHVAGSVRTLAGLPVEQRVLAQGAAARPVDPNGDHMTGQMYCQAYRLVQPRHPFPVLLWHGGGMTGTNWETTPDGRPGWLWRFLQAGYDVVVSDAVERGRSSWSKYPEIYASEPIFRTLDEAWDMFRLGPAKGYATDAAARTAFPEQQFPLPYFDQFAKQWVPRWAGHEAITSAAYDALIERIGPCIVVGHSQGGGFAMLAAQRQPARVQAVVALEPSGAPAFDTGLTTPRPPHLTVWGDTIRSHPVWQRYHATVDAFGSALRATGARSDVLDLPLEGIHGNSHFLMMDRNSDAIFERVAGWLEHHATDHTTDHTTDRTTDQAPTSPP</sequence>
<dbReference type="EMBL" id="JACBYR010000001">
    <property type="protein sequence ID" value="NYE82908.1"/>
    <property type="molecule type" value="Genomic_DNA"/>
</dbReference>
<evidence type="ECO:0000313" key="3">
    <source>
        <dbReference type="EMBL" id="NYE82908.1"/>
    </source>
</evidence>
<dbReference type="InterPro" id="IPR050228">
    <property type="entry name" value="Carboxylesterase_BioH"/>
</dbReference>
<evidence type="ECO:0000256" key="1">
    <source>
        <dbReference type="SAM" id="MobiDB-lite"/>
    </source>
</evidence>
<dbReference type="Pfam" id="PF00561">
    <property type="entry name" value="Abhydrolase_1"/>
    <property type="match status" value="1"/>
</dbReference>
<name>A0A7Y9ITY3_9BURK</name>
<evidence type="ECO:0000313" key="4">
    <source>
        <dbReference type="Proteomes" id="UP000542125"/>
    </source>
</evidence>
<gene>
    <name evidence="3" type="ORF">FHW18_002179</name>
</gene>
<comment type="caution">
    <text evidence="3">The sequence shown here is derived from an EMBL/GenBank/DDBJ whole genome shotgun (WGS) entry which is preliminary data.</text>
</comment>
<keyword evidence="4" id="KW-1185">Reference proteome</keyword>
<protein>
    <submittedName>
        <fullName evidence="3">Pimeloyl-ACP methyl ester carboxylesterase</fullName>
    </submittedName>
</protein>
<dbReference type="AlphaFoldDB" id="A0A7Y9ITY3"/>
<proteinExistence type="predicted"/>
<dbReference type="CDD" id="cd12808">
    <property type="entry name" value="Esterase_713_like-1"/>
    <property type="match status" value="1"/>
</dbReference>